<sequence length="337" mass="39167">MSGHQSIDLPENRHGQEPENTGSGGKKTESSILPHAPHPQLSVEIITTLIDVERGEEASNSELCRAISAIEELDRQDVTMASEYSDDIFRYMRELELKMLPSHDYMDRQPELQWYMRRILFDWIVQVHERFTLLPETLYLCVNLIDRFLSVKEVSTDKLQLVGITALFIAAKYEELDAPSVSSMVYMTDETYTRDELQKAERYMINLLNYELGFPGPLNFLRRISKSDEYDLSIRTLAKYLVEVTIMYECFIAYPPSLIAACCYYAALRILRKKHWTSTHVHYSGYQEVSLIYCTNQLLMCLEDSTLHTSVYNKYGSSRYMFVSQYVTEYLASCKDK</sequence>
<keyword evidence="3" id="KW-0131">Cell cycle</keyword>
<dbReference type="InterPro" id="IPR004367">
    <property type="entry name" value="Cyclin_C-dom"/>
</dbReference>
<keyword evidence="1" id="KW-0132">Cell division</keyword>
<feature type="region of interest" description="Disordered" evidence="5">
    <location>
        <begin position="1"/>
        <end position="35"/>
    </location>
</feature>
<feature type="domain" description="Cyclin C-terminal" evidence="7">
    <location>
        <begin position="215"/>
        <end position="329"/>
    </location>
</feature>
<proteinExistence type="inferred from homology"/>
<dbReference type="Gene3D" id="1.10.472.10">
    <property type="entry name" value="Cyclin-like"/>
    <property type="match status" value="2"/>
</dbReference>
<dbReference type="InParanoid" id="A0A1Y1XYF3"/>
<dbReference type="FunFam" id="1.10.472.10:FF:000001">
    <property type="entry name" value="G2/mitotic-specific cyclin"/>
    <property type="match status" value="1"/>
</dbReference>
<dbReference type="InterPro" id="IPR036915">
    <property type="entry name" value="Cyclin-like_sf"/>
</dbReference>
<dbReference type="SMART" id="SM01332">
    <property type="entry name" value="Cyclin_C"/>
    <property type="match status" value="1"/>
</dbReference>
<dbReference type="FunCoup" id="A0A1Y1XYF3">
    <property type="interactions" value="654"/>
</dbReference>
<comment type="caution">
    <text evidence="8">The sequence shown here is derived from an EMBL/GenBank/DDBJ whole genome shotgun (WGS) entry which is preliminary data.</text>
</comment>
<dbReference type="STRING" id="1314790.A0A1Y1XYF3"/>
<dbReference type="InterPro" id="IPR046965">
    <property type="entry name" value="Cyclin_A/B-like"/>
</dbReference>
<gene>
    <name evidence="8" type="ORF">K493DRAFT_229690</name>
</gene>
<dbReference type="SMART" id="SM00385">
    <property type="entry name" value="CYCLIN"/>
    <property type="match status" value="2"/>
</dbReference>
<protein>
    <submittedName>
        <fullName evidence="8">Uncharacterized protein</fullName>
    </submittedName>
</protein>
<evidence type="ECO:0000256" key="3">
    <source>
        <dbReference type="ARBA" id="ARBA00023306"/>
    </source>
</evidence>
<evidence type="ECO:0000259" key="6">
    <source>
        <dbReference type="SMART" id="SM00385"/>
    </source>
</evidence>
<evidence type="ECO:0000256" key="4">
    <source>
        <dbReference type="RuleBase" id="RU000383"/>
    </source>
</evidence>
<dbReference type="InterPro" id="IPR048258">
    <property type="entry name" value="Cyclins_cyclin-box"/>
</dbReference>
<evidence type="ECO:0000313" key="8">
    <source>
        <dbReference type="EMBL" id="ORX90771.1"/>
    </source>
</evidence>
<dbReference type="InterPro" id="IPR039361">
    <property type="entry name" value="Cyclin"/>
</dbReference>
<evidence type="ECO:0000259" key="7">
    <source>
        <dbReference type="SMART" id="SM01332"/>
    </source>
</evidence>
<evidence type="ECO:0000256" key="5">
    <source>
        <dbReference type="SAM" id="MobiDB-lite"/>
    </source>
</evidence>
<dbReference type="GO" id="GO:0051301">
    <property type="term" value="P:cell division"/>
    <property type="evidence" value="ECO:0007669"/>
    <property type="project" value="UniProtKB-KW"/>
</dbReference>
<dbReference type="Pfam" id="PF00134">
    <property type="entry name" value="Cyclin_N"/>
    <property type="match status" value="1"/>
</dbReference>
<dbReference type="AlphaFoldDB" id="A0A1Y1XYF3"/>
<dbReference type="GO" id="GO:0016538">
    <property type="term" value="F:cyclin-dependent protein serine/threonine kinase regulator activity"/>
    <property type="evidence" value="ECO:0007669"/>
    <property type="project" value="InterPro"/>
</dbReference>
<dbReference type="Proteomes" id="UP000193498">
    <property type="component" value="Unassembled WGS sequence"/>
</dbReference>
<dbReference type="GO" id="GO:0044772">
    <property type="term" value="P:mitotic cell cycle phase transition"/>
    <property type="evidence" value="ECO:0007669"/>
    <property type="project" value="InterPro"/>
</dbReference>
<evidence type="ECO:0000256" key="2">
    <source>
        <dbReference type="ARBA" id="ARBA00023127"/>
    </source>
</evidence>
<dbReference type="Pfam" id="PF02984">
    <property type="entry name" value="Cyclin_C"/>
    <property type="match status" value="1"/>
</dbReference>
<name>A0A1Y1XYF3_9FUNG</name>
<keyword evidence="9" id="KW-1185">Reference proteome</keyword>
<comment type="similarity">
    <text evidence="4">Belongs to the cyclin family.</text>
</comment>
<dbReference type="PROSITE" id="PS00292">
    <property type="entry name" value="CYCLINS"/>
    <property type="match status" value="1"/>
</dbReference>
<dbReference type="OrthoDB" id="5590282at2759"/>
<organism evidence="8 9">
    <name type="scientific">Basidiobolus meristosporus CBS 931.73</name>
    <dbReference type="NCBI Taxonomy" id="1314790"/>
    <lineage>
        <taxon>Eukaryota</taxon>
        <taxon>Fungi</taxon>
        <taxon>Fungi incertae sedis</taxon>
        <taxon>Zoopagomycota</taxon>
        <taxon>Entomophthoromycotina</taxon>
        <taxon>Basidiobolomycetes</taxon>
        <taxon>Basidiobolales</taxon>
        <taxon>Basidiobolaceae</taxon>
        <taxon>Basidiobolus</taxon>
    </lineage>
</organism>
<dbReference type="InterPro" id="IPR013763">
    <property type="entry name" value="Cyclin-like_dom"/>
</dbReference>
<dbReference type="InterPro" id="IPR006671">
    <property type="entry name" value="Cyclin_N"/>
</dbReference>
<accession>A0A1Y1XYF3</accession>
<dbReference type="EMBL" id="MCFE01000360">
    <property type="protein sequence ID" value="ORX90771.1"/>
    <property type="molecule type" value="Genomic_DNA"/>
</dbReference>
<feature type="domain" description="Cyclin-like" evidence="6">
    <location>
        <begin position="122"/>
        <end position="206"/>
    </location>
</feature>
<evidence type="ECO:0000256" key="1">
    <source>
        <dbReference type="ARBA" id="ARBA00022618"/>
    </source>
</evidence>
<dbReference type="PANTHER" id="PTHR10177">
    <property type="entry name" value="CYCLINS"/>
    <property type="match status" value="1"/>
</dbReference>
<dbReference type="SUPFAM" id="SSF47954">
    <property type="entry name" value="Cyclin-like"/>
    <property type="match status" value="2"/>
</dbReference>
<dbReference type="PIRSF" id="PIRSF001771">
    <property type="entry name" value="Cyclin_A_B_D_E"/>
    <property type="match status" value="1"/>
</dbReference>
<reference evidence="8 9" key="1">
    <citation type="submission" date="2016-07" db="EMBL/GenBank/DDBJ databases">
        <title>Pervasive Adenine N6-methylation of Active Genes in Fungi.</title>
        <authorList>
            <consortium name="DOE Joint Genome Institute"/>
            <person name="Mondo S.J."/>
            <person name="Dannebaum R.O."/>
            <person name="Kuo R.C."/>
            <person name="Labutti K."/>
            <person name="Haridas S."/>
            <person name="Kuo A."/>
            <person name="Salamov A."/>
            <person name="Ahrendt S.R."/>
            <person name="Lipzen A."/>
            <person name="Sullivan W."/>
            <person name="Andreopoulos W.B."/>
            <person name="Clum A."/>
            <person name="Lindquist E."/>
            <person name="Daum C."/>
            <person name="Ramamoorthy G.K."/>
            <person name="Gryganskyi A."/>
            <person name="Culley D."/>
            <person name="Magnuson J.K."/>
            <person name="James T.Y."/>
            <person name="O'Malley M.A."/>
            <person name="Stajich J.E."/>
            <person name="Spatafora J.W."/>
            <person name="Visel A."/>
            <person name="Grigoriev I.V."/>
        </authorList>
    </citation>
    <scope>NUCLEOTIDE SEQUENCE [LARGE SCALE GENOMIC DNA]</scope>
    <source>
        <strain evidence="8 9">CBS 931.73</strain>
    </source>
</reference>
<feature type="domain" description="Cyclin-like" evidence="6">
    <location>
        <begin position="219"/>
        <end position="300"/>
    </location>
</feature>
<evidence type="ECO:0000313" key="9">
    <source>
        <dbReference type="Proteomes" id="UP000193498"/>
    </source>
</evidence>
<keyword evidence="2 4" id="KW-0195">Cyclin</keyword>